<dbReference type="Proteomes" id="UP001163603">
    <property type="component" value="Chromosome 12"/>
</dbReference>
<accession>A0ACC0XI11</accession>
<protein>
    <submittedName>
        <fullName evidence="1">Uncharacterized protein</fullName>
    </submittedName>
</protein>
<keyword evidence="2" id="KW-1185">Reference proteome</keyword>
<organism evidence="1 2">
    <name type="scientific">Pistacia integerrima</name>
    <dbReference type="NCBI Taxonomy" id="434235"/>
    <lineage>
        <taxon>Eukaryota</taxon>
        <taxon>Viridiplantae</taxon>
        <taxon>Streptophyta</taxon>
        <taxon>Embryophyta</taxon>
        <taxon>Tracheophyta</taxon>
        <taxon>Spermatophyta</taxon>
        <taxon>Magnoliopsida</taxon>
        <taxon>eudicotyledons</taxon>
        <taxon>Gunneridae</taxon>
        <taxon>Pentapetalae</taxon>
        <taxon>rosids</taxon>
        <taxon>malvids</taxon>
        <taxon>Sapindales</taxon>
        <taxon>Anacardiaceae</taxon>
        <taxon>Pistacia</taxon>
    </lineage>
</organism>
<name>A0ACC0XI11_9ROSI</name>
<proteinExistence type="predicted"/>
<sequence>MQKLQVLDIRKCPELSSLPKDMDRLISLRELAIEDSPKLSERCEPETDSRLAIKCGGKQLRVDNIVYEADDGGASFNVLNLKKWALSNVGLFSEGQFNTLPQNTDSEVINTTTPSLLDSKTIPWGTRQLKDFDITKKAGGFRRAIRRSFDANVTDNHLEIQLFWAGKGTCCVPVAGSYGPLISALSVTLGKLCDLSETSF</sequence>
<reference evidence="2" key="1">
    <citation type="journal article" date="2023" name="G3 (Bethesda)">
        <title>Genome assembly and association tests identify interacting loci associated with vigor, precocity, and sex in interspecific pistachio rootstocks.</title>
        <authorList>
            <person name="Palmer W."/>
            <person name="Jacygrad E."/>
            <person name="Sagayaradj S."/>
            <person name="Cavanaugh K."/>
            <person name="Han R."/>
            <person name="Bertier L."/>
            <person name="Beede B."/>
            <person name="Kafkas S."/>
            <person name="Golino D."/>
            <person name="Preece J."/>
            <person name="Michelmore R."/>
        </authorList>
    </citation>
    <scope>NUCLEOTIDE SEQUENCE [LARGE SCALE GENOMIC DNA]</scope>
</reference>
<comment type="caution">
    <text evidence="1">The sequence shown here is derived from an EMBL/GenBank/DDBJ whole genome shotgun (WGS) entry which is preliminary data.</text>
</comment>
<evidence type="ECO:0000313" key="2">
    <source>
        <dbReference type="Proteomes" id="UP001163603"/>
    </source>
</evidence>
<dbReference type="EMBL" id="CM047747">
    <property type="protein sequence ID" value="KAJ0017051.1"/>
    <property type="molecule type" value="Genomic_DNA"/>
</dbReference>
<evidence type="ECO:0000313" key="1">
    <source>
        <dbReference type="EMBL" id="KAJ0017051.1"/>
    </source>
</evidence>
<gene>
    <name evidence="1" type="ORF">Pint_11498</name>
</gene>